<proteinExistence type="predicted"/>
<protein>
    <recommendedName>
        <fullName evidence="5">DUF4806 domain-containing protein</fullName>
    </recommendedName>
</protein>
<keyword evidence="1" id="KW-0175">Coiled coil</keyword>
<feature type="compositionally biased region" description="Polar residues" evidence="2">
    <location>
        <begin position="10"/>
        <end position="19"/>
    </location>
</feature>
<evidence type="ECO:0000313" key="4">
    <source>
        <dbReference type="Proteomes" id="UP000594262"/>
    </source>
</evidence>
<name>A0A7M5UMX4_9CNID</name>
<dbReference type="OrthoDB" id="6035793at2759"/>
<reference evidence="3" key="1">
    <citation type="submission" date="2021-01" db="UniProtKB">
        <authorList>
            <consortium name="EnsemblMetazoa"/>
        </authorList>
    </citation>
    <scope>IDENTIFICATION</scope>
</reference>
<dbReference type="EnsemblMetazoa" id="CLYHEMT012213.1">
    <property type="protein sequence ID" value="CLYHEMP012213.1"/>
    <property type="gene ID" value="CLYHEMG012213"/>
</dbReference>
<sequence>NECMPPNDLLKSNSGSQPAIPNASKYGDGGKRFQEMSMKQYQYSMLMEIQTIKSNQERILQILSGNIDNEPLDDLVQLIAMETMDQFDALEEELRQSREKRVKMRKQIKKIGGKDFRQRVKLALHALMSKALQWKFSKEGLTGKRKFIGTQMCRCIQMALIDQSTKKDIQDDIGYILRRANERPKSKENRPSKEGQSSSVQKKASKKKKGACAMSDDSN</sequence>
<organism evidence="3 4">
    <name type="scientific">Clytia hemisphaerica</name>
    <dbReference type="NCBI Taxonomy" id="252671"/>
    <lineage>
        <taxon>Eukaryota</taxon>
        <taxon>Metazoa</taxon>
        <taxon>Cnidaria</taxon>
        <taxon>Hydrozoa</taxon>
        <taxon>Hydroidolina</taxon>
        <taxon>Leptothecata</taxon>
        <taxon>Obeliida</taxon>
        <taxon>Clytiidae</taxon>
        <taxon>Clytia</taxon>
    </lineage>
</organism>
<evidence type="ECO:0000256" key="2">
    <source>
        <dbReference type="SAM" id="MobiDB-lite"/>
    </source>
</evidence>
<dbReference type="AlphaFoldDB" id="A0A7M5UMX4"/>
<accession>A0A7M5UMX4</accession>
<feature type="region of interest" description="Disordered" evidence="2">
    <location>
        <begin position="176"/>
        <end position="219"/>
    </location>
</feature>
<feature type="compositionally biased region" description="Basic and acidic residues" evidence="2">
    <location>
        <begin position="179"/>
        <end position="193"/>
    </location>
</feature>
<dbReference type="Proteomes" id="UP000594262">
    <property type="component" value="Unplaced"/>
</dbReference>
<keyword evidence="4" id="KW-1185">Reference proteome</keyword>
<evidence type="ECO:0000313" key="3">
    <source>
        <dbReference type="EnsemblMetazoa" id="CLYHEMP012213.1"/>
    </source>
</evidence>
<feature type="region of interest" description="Disordered" evidence="2">
    <location>
        <begin position="1"/>
        <end position="28"/>
    </location>
</feature>
<evidence type="ECO:0008006" key="5">
    <source>
        <dbReference type="Google" id="ProtNLM"/>
    </source>
</evidence>
<evidence type="ECO:0000256" key="1">
    <source>
        <dbReference type="SAM" id="Coils"/>
    </source>
</evidence>
<feature type="coiled-coil region" evidence="1">
    <location>
        <begin position="80"/>
        <end position="107"/>
    </location>
</feature>